<organism evidence="7 8">
    <name type="scientific">Suttonella ornithocola</name>
    <dbReference type="NCBI Taxonomy" id="279832"/>
    <lineage>
        <taxon>Bacteria</taxon>
        <taxon>Pseudomonadati</taxon>
        <taxon>Pseudomonadota</taxon>
        <taxon>Gammaproteobacteria</taxon>
        <taxon>Cardiobacteriales</taxon>
        <taxon>Cardiobacteriaceae</taxon>
        <taxon>Suttonella</taxon>
    </lineage>
</organism>
<dbReference type="UniPathway" id="UPA00068">
    <property type="reaction ID" value="UER00108"/>
</dbReference>
<dbReference type="AlphaFoldDB" id="A0A380N017"/>
<evidence type="ECO:0000256" key="2">
    <source>
        <dbReference type="ARBA" id="ARBA00022605"/>
    </source>
</evidence>
<dbReference type="PANTHER" id="PTHR32338">
    <property type="entry name" value="N-ACETYL-GAMMA-GLUTAMYL-PHOSPHATE REDUCTASE, CHLOROPLASTIC-RELATED-RELATED"/>
    <property type="match status" value="1"/>
</dbReference>
<dbReference type="RefSeq" id="WP_072577073.1">
    <property type="nucleotide sequence ID" value="NZ_LWHB01000130.1"/>
</dbReference>
<dbReference type="SUPFAM" id="SSF51735">
    <property type="entry name" value="NAD(P)-binding Rossmann-fold domains"/>
    <property type="match status" value="1"/>
</dbReference>
<dbReference type="InterPro" id="IPR050085">
    <property type="entry name" value="AGPR"/>
</dbReference>
<dbReference type="EC" id="1.2.1.38" evidence="5"/>
<keyword evidence="2 5" id="KW-0028">Amino-acid biosynthesis</keyword>
<keyword evidence="8" id="KW-1185">Reference proteome</keyword>
<dbReference type="SUPFAM" id="SSF55347">
    <property type="entry name" value="Glyceraldehyde-3-phosphate dehydrogenase-like, C-terminal domain"/>
    <property type="match status" value="1"/>
</dbReference>
<dbReference type="Gene3D" id="3.40.50.720">
    <property type="entry name" value="NAD(P)-binding Rossmann-like Domain"/>
    <property type="match status" value="1"/>
</dbReference>
<dbReference type="SMART" id="SM00859">
    <property type="entry name" value="Semialdhyde_dh"/>
    <property type="match status" value="1"/>
</dbReference>
<dbReference type="GO" id="GO:0006526">
    <property type="term" value="P:L-arginine biosynthetic process"/>
    <property type="evidence" value="ECO:0007669"/>
    <property type="project" value="UniProtKB-UniRule"/>
</dbReference>
<dbReference type="CDD" id="cd17895">
    <property type="entry name" value="AGPR_1_N"/>
    <property type="match status" value="1"/>
</dbReference>
<dbReference type="GO" id="GO:0003942">
    <property type="term" value="F:N-acetyl-gamma-glutamyl-phosphate reductase activity"/>
    <property type="evidence" value="ECO:0007669"/>
    <property type="project" value="UniProtKB-UniRule"/>
</dbReference>
<dbReference type="NCBIfam" id="TIGR01850">
    <property type="entry name" value="argC"/>
    <property type="match status" value="1"/>
</dbReference>
<keyword evidence="5" id="KW-0963">Cytoplasm</keyword>
<dbReference type="Proteomes" id="UP000254601">
    <property type="component" value="Unassembled WGS sequence"/>
</dbReference>
<dbReference type="Gene3D" id="3.30.360.10">
    <property type="entry name" value="Dihydrodipicolinate Reductase, domain 2"/>
    <property type="match status" value="1"/>
</dbReference>
<reference evidence="7 8" key="1">
    <citation type="submission" date="2018-06" db="EMBL/GenBank/DDBJ databases">
        <authorList>
            <consortium name="Pathogen Informatics"/>
            <person name="Doyle S."/>
        </authorList>
    </citation>
    <scope>NUCLEOTIDE SEQUENCE [LARGE SCALE GENOMIC DNA]</scope>
    <source>
        <strain evidence="7 8">NCTC13337</strain>
    </source>
</reference>
<comment type="function">
    <text evidence="5">Catalyzes the NADPH-dependent reduction of N-acetyl-5-glutamyl phosphate to yield N-acetyl-L-glutamate 5-semialdehyde.</text>
</comment>
<dbReference type="EMBL" id="UHIC01000001">
    <property type="protein sequence ID" value="SUO97087.1"/>
    <property type="molecule type" value="Genomic_DNA"/>
</dbReference>
<evidence type="ECO:0000256" key="1">
    <source>
        <dbReference type="ARBA" id="ARBA00022571"/>
    </source>
</evidence>
<name>A0A380N017_9GAMM</name>
<accession>A0A380N017</accession>
<feature type="active site" evidence="5">
    <location>
        <position position="150"/>
    </location>
</feature>
<dbReference type="OrthoDB" id="9801289at2"/>
<dbReference type="PANTHER" id="PTHR32338:SF10">
    <property type="entry name" value="N-ACETYL-GAMMA-GLUTAMYL-PHOSPHATE REDUCTASE, CHLOROPLASTIC-RELATED"/>
    <property type="match status" value="1"/>
</dbReference>
<evidence type="ECO:0000256" key="3">
    <source>
        <dbReference type="ARBA" id="ARBA00022857"/>
    </source>
</evidence>
<keyword evidence="3 5" id="KW-0521">NADP</keyword>
<dbReference type="InterPro" id="IPR000706">
    <property type="entry name" value="AGPR_type-1"/>
</dbReference>
<dbReference type="Pfam" id="PF22698">
    <property type="entry name" value="Semialdhyde_dhC_1"/>
    <property type="match status" value="1"/>
</dbReference>
<dbReference type="InterPro" id="IPR036291">
    <property type="entry name" value="NAD(P)-bd_dom_sf"/>
</dbReference>
<dbReference type="Pfam" id="PF01118">
    <property type="entry name" value="Semialdhyde_dh"/>
    <property type="match status" value="1"/>
</dbReference>
<dbReference type="GO" id="GO:0070401">
    <property type="term" value="F:NADP+ binding"/>
    <property type="evidence" value="ECO:0007669"/>
    <property type="project" value="InterPro"/>
</dbReference>
<keyword evidence="4 5" id="KW-0560">Oxidoreductase</keyword>
<protein>
    <recommendedName>
        <fullName evidence="5">N-acetyl-gamma-glutamyl-phosphate reductase</fullName>
        <shortName evidence="5">AGPR</shortName>
        <ecNumber evidence="5">1.2.1.38</ecNumber>
    </recommendedName>
    <alternativeName>
        <fullName evidence="5">N-acetyl-glutamate semialdehyde dehydrogenase</fullName>
        <shortName evidence="5">NAGSA dehydrogenase</shortName>
    </alternativeName>
</protein>
<feature type="domain" description="Semialdehyde dehydrogenase NAD-binding" evidence="6">
    <location>
        <begin position="4"/>
        <end position="142"/>
    </location>
</feature>
<dbReference type="GO" id="GO:0005737">
    <property type="term" value="C:cytoplasm"/>
    <property type="evidence" value="ECO:0007669"/>
    <property type="project" value="UniProtKB-SubCell"/>
</dbReference>
<dbReference type="HAMAP" id="MF_00150">
    <property type="entry name" value="ArgC_type1"/>
    <property type="match status" value="1"/>
</dbReference>
<proteinExistence type="inferred from homology"/>
<comment type="similarity">
    <text evidence="5">Belongs to the NAGSA dehydrogenase family. Type 1 subfamily.</text>
</comment>
<evidence type="ECO:0000256" key="5">
    <source>
        <dbReference type="HAMAP-Rule" id="MF_00150"/>
    </source>
</evidence>
<sequence length="342" mass="37077">MTKKIGIIGATGYTGSELLRILLAHPAVQISAVAARSDVGNTVSSIFPHLRGYLNVPFVSPDDESLFDCDVIFFATPHGVAMKSVAAFLDKGIKVIDLSADFRLKNINTFQQWYGLTHSAPKLLAEAVYGLPEIHREEIKKARLVANPGCHATAIQIGFKPLLENNLITTSLIADSKSGVSGAGRGAKIDNLFAEMGESFKAYSASGHRHTPEIEQELSYLVNTSVSLTFVPHLVPMIRGIEATLYAPLKTNKDIYPYFIETYADEPFIDVMEKGAHPDTRSVKGTNMIRIGVHQPKDKSMAIITVVEDNLVKGAAGQAIQCMNLMLGIPETAGLTQIALMP</sequence>
<dbReference type="InterPro" id="IPR058924">
    <property type="entry name" value="AGPR_dimerisation_dom"/>
</dbReference>
<comment type="catalytic activity">
    <reaction evidence="5">
        <text>N-acetyl-L-glutamate 5-semialdehyde + phosphate + NADP(+) = N-acetyl-L-glutamyl 5-phosphate + NADPH + H(+)</text>
        <dbReference type="Rhea" id="RHEA:21588"/>
        <dbReference type="ChEBI" id="CHEBI:15378"/>
        <dbReference type="ChEBI" id="CHEBI:29123"/>
        <dbReference type="ChEBI" id="CHEBI:43474"/>
        <dbReference type="ChEBI" id="CHEBI:57783"/>
        <dbReference type="ChEBI" id="CHEBI:57936"/>
        <dbReference type="ChEBI" id="CHEBI:58349"/>
        <dbReference type="EC" id="1.2.1.38"/>
    </reaction>
</comment>
<evidence type="ECO:0000313" key="8">
    <source>
        <dbReference type="Proteomes" id="UP000254601"/>
    </source>
</evidence>
<keyword evidence="1 5" id="KW-0055">Arginine biosynthesis</keyword>
<dbReference type="GO" id="GO:0051287">
    <property type="term" value="F:NAD binding"/>
    <property type="evidence" value="ECO:0007669"/>
    <property type="project" value="InterPro"/>
</dbReference>
<evidence type="ECO:0000259" key="6">
    <source>
        <dbReference type="SMART" id="SM00859"/>
    </source>
</evidence>
<gene>
    <name evidence="5 7" type="primary">argC</name>
    <name evidence="7" type="ORF">NCTC13337_02159</name>
</gene>
<comment type="subcellular location">
    <subcellularLocation>
        <location evidence="5">Cytoplasm</location>
    </subcellularLocation>
</comment>
<comment type="pathway">
    <text evidence="5">Amino-acid biosynthesis; L-arginine biosynthesis; N(2)-acetyl-L-ornithine from L-glutamate: step 3/4.</text>
</comment>
<evidence type="ECO:0000256" key="4">
    <source>
        <dbReference type="ARBA" id="ARBA00023002"/>
    </source>
</evidence>
<evidence type="ECO:0000313" key="7">
    <source>
        <dbReference type="EMBL" id="SUO97087.1"/>
    </source>
</evidence>
<dbReference type="InterPro" id="IPR000534">
    <property type="entry name" value="Semialdehyde_DH_NAD-bd"/>
</dbReference>
<dbReference type="CDD" id="cd23934">
    <property type="entry name" value="AGPR_1_C"/>
    <property type="match status" value="1"/>
</dbReference>